<dbReference type="PROSITE" id="PS50097">
    <property type="entry name" value="BTB"/>
    <property type="match status" value="1"/>
</dbReference>
<accession>A0A507CA08</accession>
<dbReference type="SUPFAM" id="SSF54695">
    <property type="entry name" value="POZ domain"/>
    <property type="match status" value="1"/>
</dbReference>
<protein>
    <recommendedName>
        <fullName evidence="1">BTB domain-containing protein</fullName>
    </recommendedName>
</protein>
<feature type="domain" description="BTB" evidence="1">
    <location>
        <begin position="175"/>
        <end position="248"/>
    </location>
</feature>
<comment type="caution">
    <text evidence="2">The sequence shown here is derived from an EMBL/GenBank/DDBJ whole genome shotgun (WGS) entry which is preliminary data.</text>
</comment>
<evidence type="ECO:0000259" key="1">
    <source>
        <dbReference type="PROSITE" id="PS50097"/>
    </source>
</evidence>
<proteinExistence type="predicted"/>
<dbReference type="InterPro" id="IPR000210">
    <property type="entry name" value="BTB/POZ_dom"/>
</dbReference>
<dbReference type="Proteomes" id="UP000317494">
    <property type="component" value="Unassembled WGS sequence"/>
</dbReference>
<dbReference type="Gene3D" id="3.30.710.10">
    <property type="entry name" value="Potassium Channel Kv1.1, Chain A"/>
    <property type="match status" value="1"/>
</dbReference>
<name>A0A507CA08_9FUNG</name>
<reference evidence="2 3" key="1">
    <citation type="journal article" date="2019" name="Sci. Rep.">
        <title>Comparative genomics of chytrid fungi reveal insights into the obligate biotrophic and pathogenic lifestyle of Synchytrium endobioticum.</title>
        <authorList>
            <person name="van de Vossenberg B.T.L.H."/>
            <person name="Warris S."/>
            <person name="Nguyen H.D.T."/>
            <person name="van Gent-Pelzer M.P.E."/>
            <person name="Joly D.L."/>
            <person name="van de Geest H.C."/>
            <person name="Bonants P.J.M."/>
            <person name="Smith D.S."/>
            <person name="Levesque C.A."/>
            <person name="van der Lee T.A.J."/>
        </authorList>
    </citation>
    <scope>NUCLEOTIDE SEQUENCE [LARGE SCALE GENOMIC DNA]</scope>
    <source>
        <strain evidence="2 3">MB42</strain>
    </source>
</reference>
<organism evidence="2 3">
    <name type="scientific">Synchytrium endobioticum</name>
    <dbReference type="NCBI Taxonomy" id="286115"/>
    <lineage>
        <taxon>Eukaryota</taxon>
        <taxon>Fungi</taxon>
        <taxon>Fungi incertae sedis</taxon>
        <taxon>Chytridiomycota</taxon>
        <taxon>Chytridiomycota incertae sedis</taxon>
        <taxon>Chytridiomycetes</taxon>
        <taxon>Synchytriales</taxon>
        <taxon>Synchytriaceae</taxon>
        <taxon>Synchytrium</taxon>
    </lineage>
</organism>
<evidence type="ECO:0000313" key="2">
    <source>
        <dbReference type="EMBL" id="TPX38410.1"/>
    </source>
</evidence>
<evidence type="ECO:0000313" key="3">
    <source>
        <dbReference type="Proteomes" id="UP000317494"/>
    </source>
</evidence>
<dbReference type="CDD" id="cd18186">
    <property type="entry name" value="BTB_POZ_ZBTB_KLHL-like"/>
    <property type="match status" value="1"/>
</dbReference>
<dbReference type="VEuPathDB" id="FungiDB:SeMB42_g06756"/>
<gene>
    <name evidence="2" type="ORF">SeMB42_g06756</name>
</gene>
<dbReference type="EMBL" id="QEAN01000403">
    <property type="protein sequence ID" value="TPX38410.1"/>
    <property type="molecule type" value="Genomic_DNA"/>
</dbReference>
<sequence>MTNVTTKVDILRMKSAEIVLAYEVGWEIALLERAEGSLLPRGPYKIEEPVTRVSMMFEYHNANPTHTLQLILMCDPASIKDVAMDIATTYGCQLVEFDRSERERCWSALVELDKMTTLAHLSFRMTSNGKCHAKLQFTVTIIRKQTQSAIVRGTTPLISLSKSLDDALLFNPKLADAVLLVKSGTTTVDIPVSKFSLASASKVFYNIFTQGVSESRDTPTRVHIVDASEASVKAMVEYAHRKTISAALNNMMERKQLYDLAERYKMLDLGQVVAQMIVKQDLNMINVFELLNFFEKHSNPALYTACLEFFLDNRNSMSEAVFDQAFENGGEGVKKAMKRIIMSK</sequence>
<dbReference type="SMART" id="SM00225">
    <property type="entry name" value="BTB"/>
    <property type="match status" value="1"/>
</dbReference>
<dbReference type="STRING" id="286115.A0A507CA08"/>
<dbReference type="AlphaFoldDB" id="A0A507CA08"/>
<keyword evidence="3" id="KW-1185">Reference proteome</keyword>
<dbReference type="Pfam" id="PF00651">
    <property type="entry name" value="BTB"/>
    <property type="match status" value="1"/>
</dbReference>
<dbReference type="PANTHER" id="PTHR24413">
    <property type="entry name" value="SPECKLE-TYPE POZ PROTEIN"/>
    <property type="match status" value="1"/>
</dbReference>
<dbReference type="InterPro" id="IPR011333">
    <property type="entry name" value="SKP1/BTB/POZ_sf"/>
</dbReference>